<evidence type="ECO:0000256" key="9">
    <source>
        <dbReference type="ARBA" id="ARBA00048336"/>
    </source>
</evidence>
<keyword evidence="6 11" id="KW-0904">Protein phosphatase</keyword>
<comment type="caution">
    <text evidence="13">The sequence shown here is derived from an EMBL/GenBank/DDBJ whole genome shotgun (WGS) entry which is preliminary data.</text>
</comment>
<evidence type="ECO:0000256" key="1">
    <source>
        <dbReference type="ARBA" id="ARBA00004123"/>
    </source>
</evidence>
<comment type="subcellular location">
    <subcellularLocation>
        <location evidence="1 11">Nucleus</location>
    </subcellularLocation>
</comment>
<comment type="catalytic activity">
    <reaction evidence="8 11">
        <text>O-phospho-L-seryl-[protein] + H2O = L-seryl-[protein] + phosphate</text>
        <dbReference type="Rhea" id="RHEA:20629"/>
        <dbReference type="Rhea" id="RHEA-COMP:9863"/>
        <dbReference type="Rhea" id="RHEA-COMP:11604"/>
        <dbReference type="ChEBI" id="CHEBI:15377"/>
        <dbReference type="ChEBI" id="CHEBI:29999"/>
        <dbReference type="ChEBI" id="CHEBI:43474"/>
        <dbReference type="ChEBI" id="CHEBI:83421"/>
        <dbReference type="EC" id="3.1.3.16"/>
    </reaction>
</comment>
<evidence type="ECO:0000256" key="12">
    <source>
        <dbReference type="SAM" id="MobiDB-lite"/>
    </source>
</evidence>
<comment type="function">
    <text evidence="11">Processively dephosphorylates Ser-5 of the heptad repeats YSPTSPS in the C-terminal domain of the largest RNA polymerase II subunit (RPB1).</text>
</comment>
<keyword evidence="5 11" id="KW-0378">Hydrolase</keyword>
<dbReference type="STRING" id="573508.A0A1E3BCX0"/>
<evidence type="ECO:0000256" key="2">
    <source>
        <dbReference type="ARBA" id="ARBA00008978"/>
    </source>
</evidence>
<gene>
    <name evidence="13" type="ORF">SI65_05432</name>
</gene>
<dbReference type="AlphaFoldDB" id="A0A1E3BCX0"/>
<comment type="similarity">
    <text evidence="2 11">Belongs to the SSU72 phosphatase family.</text>
</comment>
<feature type="compositionally biased region" description="Pro residues" evidence="12">
    <location>
        <begin position="14"/>
        <end position="24"/>
    </location>
</feature>
<evidence type="ECO:0000256" key="11">
    <source>
        <dbReference type="RuleBase" id="RU369031"/>
    </source>
</evidence>
<evidence type="ECO:0000256" key="4">
    <source>
        <dbReference type="ARBA" id="ARBA00022664"/>
    </source>
</evidence>
<dbReference type="OrthoDB" id="57957at2759"/>
<dbReference type="EMBL" id="JXNT01000005">
    <property type="protein sequence ID" value="ODM18815.1"/>
    <property type="molecule type" value="Genomic_DNA"/>
</dbReference>
<dbReference type="FunFam" id="3.40.50.2300:FF:000189">
    <property type="entry name" value="SSU72p Phosphatase and transcription/RNA-processing factor"/>
    <property type="match status" value="1"/>
</dbReference>
<name>A0A1E3BCX0_ASPCR</name>
<comment type="catalytic activity">
    <reaction evidence="9 11">
        <text>O-phospho-L-threonyl-[protein] + H2O = L-threonyl-[protein] + phosphate</text>
        <dbReference type="Rhea" id="RHEA:47004"/>
        <dbReference type="Rhea" id="RHEA-COMP:11060"/>
        <dbReference type="Rhea" id="RHEA-COMP:11605"/>
        <dbReference type="ChEBI" id="CHEBI:15377"/>
        <dbReference type="ChEBI" id="CHEBI:30013"/>
        <dbReference type="ChEBI" id="CHEBI:43474"/>
        <dbReference type="ChEBI" id="CHEBI:61977"/>
        <dbReference type="EC" id="3.1.3.16"/>
    </reaction>
</comment>
<evidence type="ECO:0000256" key="5">
    <source>
        <dbReference type="ARBA" id="ARBA00022801"/>
    </source>
</evidence>
<organism evidence="13 14">
    <name type="scientific">Aspergillus cristatus</name>
    <name type="common">Chinese Fuzhuan brick tea-fermentation fungus</name>
    <name type="synonym">Eurotium cristatum</name>
    <dbReference type="NCBI Taxonomy" id="573508"/>
    <lineage>
        <taxon>Eukaryota</taxon>
        <taxon>Fungi</taxon>
        <taxon>Dikarya</taxon>
        <taxon>Ascomycota</taxon>
        <taxon>Pezizomycotina</taxon>
        <taxon>Eurotiomycetes</taxon>
        <taxon>Eurotiomycetidae</taxon>
        <taxon>Eurotiales</taxon>
        <taxon>Aspergillaceae</taxon>
        <taxon>Aspergillus</taxon>
        <taxon>Aspergillus subgen. Aspergillus</taxon>
    </lineage>
</organism>
<evidence type="ECO:0000256" key="6">
    <source>
        <dbReference type="ARBA" id="ARBA00022912"/>
    </source>
</evidence>
<dbReference type="PANTHER" id="PTHR20383">
    <property type="entry name" value="RNA POLYMERASE II SUBUNIT A C-TERMINAL DOMAIN PHOSPHATASE"/>
    <property type="match status" value="1"/>
</dbReference>
<sequence length="289" mass="31870">MAHDPRLAHMGTATPPPPPPPPPENNNACAETANDNARESQPAEVTPAASDSYKLKFCTVCASNQNRSMEAHLRLSTAASPFPVVSFGTGSLVRLPGPSITQPNVYNFNSTSYSQMYEELFSKDERLYRSNGLLNMLERNRNLKWGPERFQDWVPGVPRVDHVSKGDKGAIGTEGGVVDVIITCEERCWDAVVDDLMNKGSVLNRPVHVFNVDIKDNHEEALVGGKAILELANRLNEAAALERKANGAQGWENGTGEARRSFDEKVPEILAAWQEKWPNLPALWTLAWL</sequence>
<evidence type="ECO:0000313" key="13">
    <source>
        <dbReference type="EMBL" id="ODM18815.1"/>
    </source>
</evidence>
<proteinExistence type="inferred from homology"/>
<reference evidence="13 14" key="1">
    <citation type="journal article" date="2016" name="BMC Genomics">
        <title>Comparative genomic and transcriptomic analyses of the Fuzhuan brick tea-fermentation fungus Aspergillus cristatus.</title>
        <authorList>
            <person name="Ge Y."/>
            <person name="Wang Y."/>
            <person name="Liu Y."/>
            <person name="Tan Y."/>
            <person name="Ren X."/>
            <person name="Zhang X."/>
            <person name="Hyde K.D."/>
            <person name="Liu Y."/>
            <person name="Liu Z."/>
        </authorList>
    </citation>
    <scope>NUCLEOTIDE SEQUENCE [LARGE SCALE GENOMIC DNA]</scope>
    <source>
        <strain evidence="13 14">GZAAS20.1005</strain>
    </source>
</reference>
<feature type="compositionally biased region" description="Polar residues" evidence="12">
    <location>
        <begin position="25"/>
        <end position="35"/>
    </location>
</feature>
<keyword evidence="14" id="KW-1185">Reference proteome</keyword>
<feature type="region of interest" description="Disordered" evidence="12">
    <location>
        <begin position="1"/>
        <end position="48"/>
    </location>
</feature>
<dbReference type="InterPro" id="IPR006811">
    <property type="entry name" value="RNA_pol_II_suA"/>
</dbReference>
<comment type="function">
    <text evidence="10 11">Component of the cleavage and polyadenylation factor (CPF) complex, which plays a key role in polyadenylation-dependent pre-mRNA 3'-end formation and cooperates with cleavage factors including the CFIA complex and NAB4/CFIB. SSU72 is required for 3'-end formation of snoRNAs.</text>
</comment>
<evidence type="ECO:0000256" key="7">
    <source>
        <dbReference type="ARBA" id="ARBA00023242"/>
    </source>
</evidence>
<accession>A0A1E3BCX0</accession>
<evidence type="ECO:0000256" key="8">
    <source>
        <dbReference type="ARBA" id="ARBA00047761"/>
    </source>
</evidence>
<dbReference type="Pfam" id="PF04722">
    <property type="entry name" value="Ssu72"/>
    <property type="match status" value="1"/>
</dbReference>
<dbReference type="Proteomes" id="UP000094569">
    <property type="component" value="Unassembled WGS sequence"/>
</dbReference>
<comment type="subunit">
    <text evidence="3 11">Component of the cleavage and polyadenylation factor (CPF) complex.</text>
</comment>
<evidence type="ECO:0000256" key="3">
    <source>
        <dbReference type="ARBA" id="ARBA00011527"/>
    </source>
</evidence>
<dbReference type="GO" id="GO:0008420">
    <property type="term" value="F:RNA polymerase II CTD heptapeptide repeat phosphatase activity"/>
    <property type="evidence" value="ECO:0007669"/>
    <property type="project" value="UniProtKB-ARBA"/>
</dbReference>
<keyword evidence="4 11" id="KW-0507">mRNA processing</keyword>
<dbReference type="VEuPathDB" id="FungiDB:SI65_05432"/>
<dbReference type="GO" id="GO:0005847">
    <property type="term" value="C:mRNA cleavage and polyadenylation specificity factor complex"/>
    <property type="evidence" value="ECO:0007669"/>
    <property type="project" value="UniProtKB-ARBA"/>
</dbReference>
<dbReference type="GO" id="GO:0031124">
    <property type="term" value="P:mRNA 3'-end processing"/>
    <property type="evidence" value="ECO:0007669"/>
    <property type="project" value="UniProtKB-ARBA"/>
</dbReference>
<evidence type="ECO:0000256" key="10">
    <source>
        <dbReference type="ARBA" id="ARBA00056106"/>
    </source>
</evidence>
<dbReference type="FunFam" id="3.40.50.2300:FF:000039">
    <property type="entry name" value="RNA polymerase II subunit A C-terminal domain phosphatase"/>
    <property type="match status" value="1"/>
</dbReference>
<dbReference type="Gene3D" id="3.40.50.2300">
    <property type="match status" value="2"/>
</dbReference>
<keyword evidence="7 11" id="KW-0539">Nucleus</keyword>
<protein>
    <recommendedName>
        <fullName evidence="11">RNA polymerase II subunit A C-terminal domain phosphatase SSU72</fullName>
        <shortName evidence="11">CTD phosphatase SSU72</shortName>
        <ecNumber evidence="11">3.1.3.16</ecNumber>
    </recommendedName>
</protein>
<dbReference type="EC" id="3.1.3.16" evidence="11"/>
<evidence type="ECO:0000313" key="14">
    <source>
        <dbReference type="Proteomes" id="UP000094569"/>
    </source>
</evidence>